<gene>
    <name evidence="2" type="ORF">Mal15_62510</name>
</gene>
<organism evidence="2 3">
    <name type="scientific">Stieleria maiorica</name>
    <dbReference type="NCBI Taxonomy" id="2795974"/>
    <lineage>
        <taxon>Bacteria</taxon>
        <taxon>Pseudomonadati</taxon>
        <taxon>Planctomycetota</taxon>
        <taxon>Planctomycetia</taxon>
        <taxon>Pirellulales</taxon>
        <taxon>Pirellulaceae</taxon>
        <taxon>Stieleria</taxon>
    </lineage>
</organism>
<dbReference type="RefSeq" id="WP_147871137.1">
    <property type="nucleotide sequence ID" value="NZ_CP036264.1"/>
</dbReference>
<accession>A0A5B9MQ72</accession>
<dbReference type="KEGG" id="smam:Mal15_62510"/>
<sequence>MTTPSDARCRIPDALFKTLLGAGVLAVITFLYPGELSNQISAAEPLSQKDEFAQWLQEPHTGLVDGRSLRLALQIAAAHQTQPSRHINVWVDRRVNPDSPVSPGNLGPTRYASLCKIAASAGCVCYPLDNCVVIGRPAWVAELSRQVYSQADDAAPNRHATRGPAGNRIDLQWPDLTTPNEALEMIRGHMDDRRADLPATNTFPHDLWPETLLRDISPQLALHLIAGQFLDVRKADENDAPFARTYQFAAAQDALKSIQNIDPNLRFDVSGGRLRLQATPAAHQAFCRQMLSIPRGDSPADQPVPAGANALEILKQNERVFSLEVTDKPAGALIQALVAQLGLQCQFDPAATPQLEKRVSLSAVDQTLWQLVRLITDQASLKIEAAGDKLRVSATN</sequence>
<dbReference type="AlphaFoldDB" id="A0A5B9MQ72"/>
<evidence type="ECO:0000313" key="2">
    <source>
        <dbReference type="EMBL" id="QEG02167.1"/>
    </source>
</evidence>
<proteinExistence type="predicted"/>
<dbReference type="EMBL" id="CP036264">
    <property type="protein sequence ID" value="QEG02167.1"/>
    <property type="molecule type" value="Genomic_DNA"/>
</dbReference>
<dbReference type="Proteomes" id="UP000321353">
    <property type="component" value="Chromosome"/>
</dbReference>
<feature type="region of interest" description="Disordered" evidence="1">
    <location>
        <begin position="152"/>
        <end position="171"/>
    </location>
</feature>
<protein>
    <submittedName>
        <fullName evidence="2">Uncharacterized protein</fullName>
    </submittedName>
</protein>
<evidence type="ECO:0000313" key="3">
    <source>
        <dbReference type="Proteomes" id="UP000321353"/>
    </source>
</evidence>
<name>A0A5B9MQ72_9BACT</name>
<keyword evidence="3" id="KW-1185">Reference proteome</keyword>
<evidence type="ECO:0000256" key="1">
    <source>
        <dbReference type="SAM" id="MobiDB-lite"/>
    </source>
</evidence>
<reference evidence="2 3" key="1">
    <citation type="submission" date="2019-02" db="EMBL/GenBank/DDBJ databases">
        <title>Planctomycetal bacteria perform biofilm scaping via a novel small molecule.</title>
        <authorList>
            <person name="Jeske O."/>
            <person name="Boedeker C."/>
            <person name="Wiegand S."/>
            <person name="Breitling P."/>
            <person name="Kallscheuer N."/>
            <person name="Jogler M."/>
            <person name="Rohde M."/>
            <person name="Petersen J."/>
            <person name="Medema M.H."/>
            <person name="Surup F."/>
            <person name="Jogler C."/>
        </authorList>
    </citation>
    <scope>NUCLEOTIDE SEQUENCE [LARGE SCALE GENOMIC DNA]</scope>
    <source>
        <strain evidence="2 3">Mal15</strain>
    </source>
</reference>